<evidence type="ECO:0000256" key="2">
    <source>
        <dbReference type="ARBA" id="ARBA00022771"/>
    </source>
</evidence>
<keyword evidence="1" id="KW-0479">Metal-binding</keyword>
<accession>A0A9W6ZP88</accession>
<dbReference type="Gene3D" id="3.30.40.100">
    <property type="match status" value="1"/>
</dbReference>
<feature type="compositionally biased region" description="Acidic residues" evidence="4">
    <location>
        <begin position="165"/>
        <end position="191"/>
    </location>
</feature>
<gene>
    <name evidence="6" type="ORF">TrRE_jg11379</name>
</gene>
<evidence type="ECO:0000313" key="6">
    <source>
        <dbReference type="EMBL" id="GMH54638.1"/>
    </source>
</evidence>
<feature type="compositionally biased region" description="Pro residues" evidence="4">
    <location>
        <begin position="119"/>
        <end position="136"/>
    </location>
</feature>
<dbReference type="Pfam" id="PF07496">
    <property type="entry name" value="zf-CW"/>
    <property type="match status" value="1"/>
</dbReference>
<feature type="region of interest" description="Disordered" evidence="4">
    <location>
        <begin position="259"/>
        <end position="285"/>
    </location>
</feature>
<feature type="compositionally biased region" description="Polar residues" evidence="4">
    <location>
        <begin position="153"/>
        <end position="162"/>
    </location>
</feature>
<dbReference type="OrthoDB" id="757982at2759"/>
<feature type="compositionally biased region" description="Low complexity" evidence="4">
    <location>
        <begin position="80"/>
        <end position="104"/>
    </location>
</feature>
<sequence>ANDAASKKKREALRAAQERQAQVLAWQQSMGITTMPALPPLPAPAKRGRPRQADIEQRQAQKPKRTRKIDAVPMAPPSPQTTYTPPQQQRTATSRSSGGARSSSNKTRHQQSAPHTTYVPPPLPHQVPNRSRPPVPTFYVDDSEGRSLLADSRYTSDNSIVTFPQDDDDSSVEAPEANDEDDENDEDEDDEYNFKIPKGGSEDKCRKCSSPSCGKWRALARGIELKDVIGENGNTESEWYCVQNWWDEKLSSCAAPQEHLPDESFNTRGQPLQPNTKEGEENRALPFFVNADPVLLSSKTT</sequence>
<evidence type="ECO:0000256" key="1">
    <source>
        <dbReference type="ARBA" id="ARBA00022723"/>
    </source>
</evidence>
<feature type="region of interest" description="Disordered" evidence="4">
    <location>
        <begin position="34"/>
        <end position="213"/>
    </location>
</feature>
<dbReference type="GO" id="GO:0008270">
    <property type="term" value="F:zinc ion binding"/>
    <property type="evidence" value="ECO:0007669"/>
    <property type="project" value="UniProtKB-KW"/>
</dbReference>
<reference evidence="6" key="1">
    <citation type="submission" date="2022-07" db="EMBL/GenBank/DDBJ databases">
        <title>Genome analysis of Parmales, a sister group of diatoms, reveals the evolutionary specialization of diatoms from phago-mixotrophs to photoautotrophs.</title>
        <authorList>
            <person name="Ban H."/>
            <person name="Sato S."/>
            <person name="Yoshikawa S."/>
            <person name="Kazumasa Y."/>
            <person name="Nakamura Y."/>
            <person name="Ichinomiya M."/>
            <person name="Saitoh K."/>
            <person name="Sato N."/>
            <person name="Blanc-Mathieu R."/>
            <person name="Endo H."/>
            <person name="Kuwata A."/>
            <person name="Ogata H."/>
        </authorList>
    </citation>
    <scope>NUCLEOTIDE SEQUENCE</scope>
</reference>
<feature type="domain" description="CW-type" evidence="5">
    <location>
        <begin position="186"/>
        <end position="261"/>
    </location>
</feature>
<evidence type="ECO:0000259" key="5">
    <source>
        <dbReference type="PROSITE" id="PS51050"/>
    </source>
</evidence>
<dbReference type="Proteomes" id="UP001165082">
    <property type="component" value="Unassembled WGS sequence"/>
</dbReference>
<feature type="non-terminal residue" evidence="6">
    <location>
        <position position="1"/>
    </location>
</feature>
<feature type="compositionally biased region" description="Polar residues" evidence="4">
    <location>
        <begin position="264"/>
        <end position="276"/>
    </location>
</feature>
<keyword evidence="2" id="KW-0863">Zinc-finger</keyword>
<evidence type="ECO:0000256" key="4">
    <source>
        <dbReference type="SAM" id="MobiDB-lite"/>
    </source>
</evidence>
<keyword evidence="3" id="KW-0862">Zinc</keyword>
<evidence type="ECO:0000256" key="3">
    <source>
        <dbReference type="ARBA" id="ARBA00022833"/>
    </source>
</evidence>
<dbReference type="InterPro" id="IPR011124">
    <property type="entry name" value="Znf_CW"/>
</dbReference>
<organism evidence="6 7">
    <name type="scientific">Triparma retinervis</name>
    <dbReference type="NCBI Taxonomy" id="2557542"/>
    <lineage>
        <taxon>Eukaryota</taxon>
        <taxon>Sar</taxon>
        <taxon>Stramenopiles</taxon>
        <taxon>Ochrophyta</taxon>
        <taxon>Bolidophyceae</taxon>
        <taxon>Parmales</taxon>
        <taxon>Triparmaceae</taxon>
        <taxon>Triparma</taxon>
    </lineage>
</organism>
<keyword evidence="7" id="KW-1185">Reference proteome</keyword>
<comment type="caution">
    <text evidence="6">The sequence shown here is derived from an EMBL/GenBank/DDBJ whole genome shotgun (WGS) entry which is preliminary data.</text>
</comment>
<evidence type="ECO:0000313" key="7">
    <source>
        <dbReference type="Proteomes" id="UP001165082"/>
    </source>
</evidence>
<name>A0A9W6ZP88_9STRA</name>
<proteinExistence type="predicted"/>
<dbReference type="EMBL" id="BRXZ01002109">
    <property type="protein sequence ID" value="GMH54638.1"/>
    <property type="molecule type" value="Genomic_DNA"/>
</dbReference>
<dbReference type="PROSITE" id="PS51050">
    <property type="entry name" value="ZF_CW"/>
    <property type="match status" value="1"/>
</dbReference>
<dbReference type="AlphaFoldDB" id="A0A9W6ZP88"/>
<protein>
    <recommendedName>
        <fullName evidence="5">CW-type domain-containing protein</fullName>
    </recommendedName>
</protein>